<protein>
    <submittedName>
        <fullName evidence="2">NAD+ synthetase</fullName>
    </submittedName>
</protein>
<dbReference type="RefSeq" id="WP_078222030.1">
    <property type="nucleotide sequence ID" value="NZ_CP019911.1"/>
</dbReference>
<dbReference type="NCBIfam" id="NF033790">
    <property type="entry name" value="CnrY_NccY_antiS"/>
    <property type="match status" value="1"/>
</dbReference>
<proteinExistence type="predicted"/>
<organism evidence="2 3">
    <name type="scientific">blood disease bacterium A2-HR MARDI</name>
    <dbReference type="NCBI Taxonomy" id="1944648"/>
    <lineage>
        <taxon>Bacteria</taxon>
        <taxon>Pseudomonadati</taxon>
        <taxon>Pseudomonadota</taxon>
        <taxon>Betaproteobacteria</taxon>
        <taxon>Burkholderiales</taxon>
        <taxon>Burkholderiaceae</taxon>
        <taxon>Ralstonia</taxon>
        <taxon>Ralstonia solanacearum species complex</taxon>
    </lineage>
</organism>
<evidence type="ECO:0000313" key="2">
    <source>
        <dbReference type="EMBL" id="AQW29433.1"/>
    </source>
</evidence>
<sequence length="95" mass="9989">MADLEKWLADAAKITNEAPPPANVARIQQRLAAEPAPDVLVARYDARRAMLCAAVAALVAYTAIDHAAMVIRNKPAPTWVAAPSAASPFGLLIGE</sequence>
<dbReference type="Proteomes" id="UP000189628">
    <property type="component" value="Chromosome"/>
</dbReference>
<dbReference type="InterPro" id="IPR035230">
    <property type="entry name" value="CnrY"/>
</dbReference>
<accession>A0A1U9VGL9</accession>
<dbReference type="AlphaFoldDB" id="A0A1U9VGL9"/>
<gene>
    <name evidence="2" type="ORF">B0B51_05055</name>
</gene>
<keyword evidence="1" id="KW-0812">Transmembrane</keyword>
<evidence type="ECO:0000256" key="1">
    <source>
        <dbReference type="SAM" id="Phobius"/>
    </source>
</evidence>
<feature type="transmembrane region" description="Helical" evidence="1">
    <location>
        <begin position="46"/>
        <end position="64"/>
    </location>
</feature>
<reference evidence="2 3" key="1">
    <citation type="submission" date="2017-02" db="EMBL/GenBank/DDBJ databases">
        <title>Blood Disease Bacterium A2-HR MARDI.</title>
        <authorList>
            <person name="Badrun R."/>
            <person name="Abu Bakar N."/>
            <person name="Laboh R."/>
        </authorList>
    </citation>
    <scope>NUCLEOTIDE SEQUENCE [LARGE SCALE GENOMIC DNA]</scope>
    <source>
        <strain evidence="2 3">A2-HR MARDI</strain>
    </source>
</reference>
<name>A0A1U9VGL9_9RALS</name>
<dbReference type="EMBL" id="CP019911">
    <property type="protein sequence ID" value="AQW29433.1"/>
    <property type="molecule type" value="Genomic_DNA"/>
</dbReference>
<keyword evidence="1" id="KW-0472">Membrane</keyword>
<evidence type="ECO:0000313" key="3">
    <source>
        <dbReference type="Proteomes" id="UP000189628"/>
    </source>
</evidence>
<keyword evidence="1" id="KW-1133">Transmembrane helix</keyword>
<dbReference type="Pfam" id="PF17524">
    <property type="entry name" value="CnrY"/>
    <property type="match status" value="1"/>
</dbReference>